<keyword evidence="5" id="KW-0689">Ribosomal protein</keyword>
<dbReference type="Proteomes" id="UP000307749">
    <property type="component" value="Unassembled WGS sequence"/>
</dbReference>
<evidence type="ECO:0000256" key="3">
    <source>
        <dbReference type="ARBA" id="ARBA00022691"/>
    </source>
</evidence>
<evidence type="ECO:0000256" key="2">
    <source>
        <dbReference type="ARBA" id="ARBA00022679"/>
    </source>
</evidence>
<dbReference type="InterPro" id="IPR017127">
    <property type="entry name" value="Ribosome_uL3_MTase"/>
</dbReference>
<evidence type="ECO:0000256" key="1">
    <source>
        <dbReference type="ARBA" id="ARBA00022603"/>
    </source>
</evidence>
<dbReference type="GO" id="GO:0036009">
    <property type="term" value="F:protein-glutamine N-methyltransferase activity"/>
    <property type="evidence" value="ECO:0007669"/>
    <property type="project" value="InterPro"/>
</dbReference>
<dbReference type="InterPro" id="IPR007848">
    <property type="entry name" value="Small_mtfrase_dom"/>
</dbReference>
<evidence type="ECO:0000259" key="4">
    <source>
        <dbReference type="Pfam" id="PF05175"/>
    </source>
</evidence>
<name>A0A4S3KQA2_9GAMM</name>
<dbReference type="GO" id="GO:0005829">
    <property type="term" value="C:cytosol"/>
    <property type="evidence" value="ECO:0007669"/>
    <property type="project" value="TreeGrafter"/>
</dbReference>
<dbReference type="GO" id="GO:0032259">
    <property type="term" value="P:methylation"/>
    <property type="evidence" value="ECO:0007669"/>
    <property type="project" value="UniProtKB-KW"/>
</dbReference>
<dbReference type="SUPFAM" id="SSF53335">
    <property type="entry name" value="S-adenosyl-L-methionine-dependent methyltransferases"/>
    <property type="match status" value="1"/>
</dbReference>
<dbReference type="GO" id="GO:0005840">
    <property type="term" value="C:ribosome"/>
    <property type="evidence" value="ECO:0007669"/>
    <property type="project" value="UniProtKB-KW"/>
</dbReference>
<dbReference type="OrthoDB" id="9800643at2"/>
<dbReference type="InterPro" id="IPR004556">
    <property type="entry name" value="HemK-like"/>
</dbReference>
<gene>
    <name evidence="5" type="ORF">B1806_04810</name>
</gene>
<dbReference type="CDD" id="cd02440">
    <property type="entry name" value="AdoMet_MTases"/>
    <property type="match status" value="1"/>
</dbReference>
<dbReference type="InterPro" id="IPR002052">
    <property type="entry name" value="DNA_methylase_N6_adenine_CS"/>
</dbReference>
<evidence type="ECO:0000313" key="6">
    <source>
        <dbReference type="Proteomes" id="UP000307749"/>
    </source>
</evidence>
<keyword evidence="5" id="KW-0687">Ribonucleoprotein</keyword>
<dbReference type="Pfam" id="PF05175">
    <property type="entry name" value="MTS"/>
    <property type="match status" value="1"/>
</dbReference>
<dbReference type="NCBIfam" id="TIGR03533">
    <property type="entry name" value="L3_gln_methyl"/>
    <property type="match status" value="1"/>
</dbReference>
<feature type="domain" description="Methyltransferase small" evidence="4">
    <location>
        <begin position="121"/>
        <end position="208"/>
    </location>
</feature>
<dbReference type="RefSeq" id="WP_081127926.1">
    <property type="nucleotide sequence ID" value="NZ_LDOS01000002.1"/>
</dbReference>
<evidence type="ECO:0000313" key="5">
    <source>
        <dbReference type="EMBL" id="THD11215.1"/>
    </source>
</evidence>
<dbReference type="STRING" id="993689.GCA_002077135_02339"/>
<proteinExistence type="predicted"/>
<reference evidence="5 6" key="1">
    <citation type="submission" date="2017-02" db="EMBL/GenBank/DDBJ databases">
        <title>Whole genome sequencing of Metallibacterium scheffleri DSM 24874 (T).</title>
        <authorList>
            <person name="Kumar S."/>
            <person name="Patil P."/>
            <person name="Patil P.B."/>
        </authorList>
    </citation>
    <scope>NUCLEOTIDE SEQUENCE [LARGE SCALE GENOMIC DNA]</scope>
    <source>
        <strain evidence="5 6">DSM 24874</strain>
    </source>
</reference>
<protein>
    <submittedName>
        <fullName evidence="5">Ribosomal protein L3 N(5)-glutamine methyltransferase</fullName>
    </submittedName>
</protein>
<accession>A0A4S3KQA2</accession>
<dbReference type="PROSITE" id="PS00092">
    <property type="entry name" value="N6_MTASE"/>
    <property type="match status" value="1"/>
</dbReference>
<organism evidence="5 6">
    <name type="scientific">Metallibacterium scheffleri</name>
    <dbReference type="NCBI Taxonomy" id="993689"/>
    <lineage>
        <taxon>Bacteria</taxon>
        <taxon>Pseudomonadati</taxon>
        <taxon>Pseudomonadota</taxon>
        <taxon>Gammaproteobacteria</taxon>
        <taxon>Lysobacterales</taxon>
        <taxon>Rhodanobacteraceae</taxon>
        <taxon>Metallibacterium</taxon>
    </lineage>
</organism>
<dbReference type="NCBIfam" id="TIGR00536">
    <property type="entry name" value="hemK_fam"/>
    <property type="match status" value="1"/>
</dbReference>
<keyword evidence="3" id="KW-0949">S-adenosyl-L-methionine</keyword>
<keyword evidence="2 5" id="KW-0808">Transferase</keyword>
<comment type="caution">
    <text evidence="5">The sequence shown here is derived from an EMBL/GenBank/DDBJ whole genome shotgun (WGS) entry which is preliminary data.</text>
</comment>
<dbReference type="GO" id="GO:0003676">
    <property type="term" value="F:nucleic acid binding"/>
    <property type="evidence" value="ECO:0007669"/>
    <property type="project" value="InterPro"/>
</dbReference>
<dbReference type="Gene3D" id="1.10.8.10">
    <property type="entry name" value="DNA helicase RuvA subunit, C-terminal domain"/>
    <property type="match status" value="1"/>
</dbReference>
<dbReference type="EMBL" id="MWQO01000015">
    <property type="protein sequence ID" value="THD11215.1"/>
    <property type="molecule type" value="Genomic_DNA"/>
</dbReference>
<dbReference type="Gene3D" id="3.40.50.150">
    <property type="entry name" value="Vaccinia Virus protein VP39"/>
    <property type="match status" value="1"/>
</dbReference>
<dbReference type="PIRSF" id="PIRSF037167">
    <property type="entry name" value="Mtase_YfcB_prd"/>
    <property type="match status" value="1"/>
</dbReference>
<dbReference type="AlphaFoldDB" id="A0A4S3KQA2"/>
<keyword evidence="1 5" id="KW-0489">Methyltransferase</keyword>
<sequence>MTDALTTLLDFIRYAASRFDAAGLTFGHSHDNALDEATHLVLASLHLPPDLPPTYALAHLTQAERLHLLALIERRISERIPVAYLVGEAWFAGLKFKSDARALVPRSPIAELIENGFVPWLDGREVTRALDLCAGSGCIGIAMAAHNPDWQVDLVDISDAALALARENIVFQHVEDRVHALKSDLFAALAGQRYDLIVSNPPYVTEAEYAAMPGEYAHEPRLGLTAGKDGLDMALRILSDAPAHLNPDGLLIVEVGESERALGQLLPKLPLVWLDFKVGPMGVFAIERTTLLEHAAVIRSAAAARR</sequence>
<dbReference type="PANTHER" id="PTHR47806">
    <property type="entry name" value="50S RIBOSOMAL PROTEIN L3 GLUTAMINE METHYLTRANSFERASE"/>
    <property type="match status" value="1"/>
</dbReference>
<dbReference type="InterPro" id="IPR029063">
    <property type="entry name" value="SAM-dependent_MTases_sf"/>
</dbReference>
<dbReference type="PANTHER" id="PTHR47806:SF1">
    <property type="entry name" value="RIBOSOMAL PROTEIN UL3 GLUTAMINE METHYLTRANSFERASE"/>
    <property type="match status" value="1"/>
</dbReference>
<keyword evidence="6" id="KW-1185">Reference proteome</keyword>